<feature type="transmembrane region" description="Helical" evidence="1">
    <location>
        <begin position="32"/>
        <end position="48"/>
    </location>
</feature>
<reference evidence="3" key="1">
    <citation type="submission" date="2015-11" db="EMBL/GenBank/DDBJ databases">
        <title>Draft Genome Sequence of the Radioresistant Bacterium Deinococcus grandis, Isolated from Freshwater Fish in Japan.</title>
        <authorList>
            <person name="Satoh K."/>
            <person name="Onodera T."/>
            <person name="Omoso K."/>
            <person name="Takeda-Yano K."/>
            <person name="Katayama T."/>
            <person name="Oono Y."/>
            <person name="Narumi I."/>
        </authorList>
    </citation>
    <scope>NUCLEOTIDE SEQUENCE [LARGE SCALE GENOMIC DNA]</scope>
    <source>
        <strain evidence="3">ATCC 43672</strain>
    </source>
</reference>
<keyword evidence="1" id="KW-0472">Membrane</keyword>
<dbReference type="RefSeq" id="WP_058974385.1">
    <property type="nucleotide sequence ID" value="NZ_BCMS01000001.1"/>
</dbReference>
<feature type="transmembrane region" description="Helical" evidence="1">
    <location>
        <begin position="60"/>
        <end position="78"/>
    </location>
</feature>
<evidence type="ECO:0000313" key="2">
    <source>
        <dbReference type="EMBL" id="GAQ20098.1"/>
    </source>
</evidence>
<keyword evidence="3" id="KW-1185">Reference proteome</keyword>
<dbReference type="EMBL" id="BCMS01000001">
    <property type="protein sequence ID" value="GAQ20098.1"/>
    <property type="molecule type" value="Genomic_DNA"/>
</dbReference>
<gene>
    <name evidence="2" type="ORF">DEIGR_100125</name>
</gene>
<feature type="transmembrane region" description="Helical" evidence="1">
    <location>
        <begin position="7"/>
        <end position="26"/>
    </location>
</feature>
<evidence type="ECO:0000256" key="1">
    <source>
        <dbReference type="SAM" id="Phobius"/>
    </source>
</evidence>
<name>A0A100HGB4_9DEIO</name>
<sequence>MTDRRPPHFWGTFLVNLLLPGVGLPWIGLHRLYLILQLASYLLVGPVARRLYGTAPDWGFYVWLSLLAFMVLGFPRLYDHQFPKGQPVRALPPLPLRLMGVWLPALGLALIQLGYVLGLFSLTTR</sequence>
<keyword evidence="1" id="KW-1133">Transmembrane helix</keyword>
<evidence type="ECO:0000313" key="3">
    <source>
        <dbReference type="Proteomes" id="UP000056209"/>
    </source>
</evidence>
<proteinExistence type="predicted"/>
<keyword evidence="1" id="KW-0812">Transmembrane</keyword>
<dbReference type="AlphaFoldDB" id="A0A100HGB4"/>
<protein>
    <submittedName>
        <fullName evidence="2">Uncharacterized protein</fullName>
    </submittedName>
</protein>
<feature type="transmembrane region" description="Helical" evidence="1">
    <location>
        <begin position="98"/>
        <end position="122"/>
    </location>
</feature>
<comment type="caution">
    <text evidence="2">The sequence shown here is derived from an EMBL/GenBank/DDBJ whole genome shotgun (WGS) entry which is preliminary data.</text>
</comment>
<organism evidence="2 3">
    <name type="scientific">Deinococcus grandis</name>
    <dbReference type="NCBI Taxonomy" id="57498"/>
    <lineage>
        <taxon>Bacteria</taxon>
        <taxon>Thermotogati</taxon>
        <taxon>Deinococcota</taxon>
        <taxon>Deinococci</taxon>
        <taxon>Deinococcales</taxon>
        <taxon>Deinococcaceae</taxon>
        <taxon>Deinococcus</taxon>
    </lineage>
</organism>
<accession>A0A100HGB4</accession>
<dbReference type="Proteomes" id="UP000056209">
    <property type="component" value="Unassembled WGS sequence"/>
</dbReference>